<dbReference type="Gene3D" id="3.40.50.720">
    <property type="entry name" value="NAD(P)-binding Rossmann-like Domain"/>
    <property type="match status" value="1"/>
</dbReference>
<dbReference type="InterPro" id="IPR029058">
    <property type="entry name" value="AB_hydrolase_fold"/>
</dbReference>
<dbReference type="Pfam" id="PF00975">
    <property type="entry name" value="Thioesterase"/>
    <property type="match status" value="1"/>
</dbReference>
<dbReference type="InterPro" id="IPR001031">
    <property type="entry name" value="Thioesterase"/>
</dbReference>
<accession>A0A0J7MTJ2</accession>
<evidence type="ECO:0000313" key="5">
    <source>
        <dbReference type="EMBL" id="KMQ83820.1"/>
    </source>
</evidence>
<dbReference type="InterPro" id="IPR020806">
    <property type="entry name" value="PKS_PP-bd"/>
</dbReference>
<dbReference type="GO" id="GO:0016297">
    <property type="term" value="F:fatty acyl-[ACP] hydrolase activity"/>
    <property type="evidence" value="ECO:0007669"/>
    <property type="project" value="UniProtKB-EC"/>
</dbReference>
<dbReference type="GO" id="GO:0031177">
    <property type="term" value="F:phosphopantetheine binding"/>
    <property type="evidence" value="ECO:0007669"/>
    <property type="project" value="InterPro"/>
</dbReference>
<dbReference type="Pfam" id="PF00550">
    <property type="entry name" value="PP-binding"/>
    <property type="match status" value="1"/>
</dbReference>
<dbReference type="Proteomes" id="UP000036403">
    <property type="component" value="Unassembled WGS sequence"/>
</dbReference>
<evidence type="ECO:0000256" key="1">
    <source>
        <dbReference type="ARBA" id="ARBA00012480"/>
    </source>
</evidence>
<feature type="domain" description="Carrier" evidence="4">
    <location>
        <begin position="38"/>
        <end position="118"/>
    </location>
</feature>
<dbReference type="EMBL" id="LBMM01018330">
    <property type="protein sequence ID" value="KMQ83820.1"/>
    <property type="molecule type" value="Genomic_DNA"/>
</dbReference>
<keyword evidence="6" id="KW-1185">Reference proteome</keyword>
<keyword evidence="2" id="KW-0596">Phosphopantetheine</keyword>
<evidence type="ECO:0000259" key="4">
    <source>
        <dbReference type="PROSITE" id="PS50075"/>
    </source>
</evidence>
<name>A0A0J7MTJ2_LASNI</name>
<keyword evidence="3" id="KW-0597">Phosphoprotein</keyword>
<protein>
    <recommendedName>
        <fullName evidence="1">oleoyl-[acyl-carrier-protein] hydrolase</fullName>
        <ecNumber evidence="1">3.1.2.14</ecNumber>
    </recommendedName>
</protein>
<dbReference type="OrthoDB" id="329835at2759"/>
<proteinExistence type="predicted"/>
<dbReference type="InterPro" id="IPR036736">
    <property type="entry name" value="ACP-like_sf"/>
</dbReference>
<gene>
    <name evidence="5" type="ORF">RF55_19032</name>
</gene>
<comment type="caution">
    <text evidence="5">The sequence shown here is derived from an EMBL/GenBank/DDBJ whole genome shotgun (WGS) entry which is preliminary data.</text>
</comment>
<dbReference type="STRING" id="67767.A0A0J7MTJ2"/>
<dbReference type="PROSITE" id="PS50075">
    <property type="entry name" value="CARRIER"/>
    <property type="match status" value="1"/>
</dbReference>
<dbReference type="PaxDb" id="67767-A0A0J7MTJ2"/>
<organism evidence="5 6">
    <name type="scientific">Lasius niger</name>
    <name type="common">Black garden ant</name>
    <dbReference type="NCBI Taxonomy" id="67767"/>
    <lineage>
        <taxon>Eukaryota</taxon>
        <taxon>Metazoa</taxon>
        <taxon>Ecdysozoa</taxon>
        <taxon>Arthropoda</taxon>
        <taxon>Hexapoda</taxon>
        <taxon>Insecta</taxon>
        <taxon>Pterygota</taxon>
        <taxon>Neoptera</taxon>
        <taxon>Endopterygota</taxon>
        <taxon>Hymenoptera</taxon>
        <taxon>Apocrita</taxon>
        <taxon>Aculeata</taxon>
        <taxon>Formicoidea</taxon>
        <taxon>Formicidae</taxon>
        <taxon>Formicinae</taxon>
        <taxon>Lasius</taxon>
        <taxon>Lasius</taxon>
    </lineage>
</organism>
<evidence type="ECO:0000313" key="6">
    <source>
        <dbReference type="Proteomes" id="UP000036403"/>
    </source>
</evidence>
<dbReference type="Gene3D" id="1.10.1200.10">
    <property type="entry name" value="ACP-like"/>
    <property type="match status" value="1"/>
</dbReference>
<dbReference type="Gene3D" id="3.40.50.1820">
    <property type="entry name" value="alpha/beta hydrolase"/>
    <property type="match status" value="1"/>
</dbReference>
<dbReference type="SUPFAM" id="SSF53474">
    <property type="entry name" value="alpha/beta-Hydrolases"/>
    <property type="match status" value="1"/>
</dbReference>
<reference evidence="5 6" key="1">
    <citation type="submission" date="2015-04" db="EMBL/GenBank/DDBJ databases">
        <title>Lasius niger genome sequencing.</title>
        <authorList>
            <person name="Konorov E.A."/>
            <person name="Nikitin M.A."/>
            <person name="Kirill M.V."/>
            <person name="Chang P."/>
        </authorList>
    </citation>
    <scope>NUCLEOTIDE SEQUENCE [LARGE SCALE GENOMIC DNA]</scope>
    <source>
        <tissue evidence="5">Whole</tissue>
    </source>
</reference>
<sequence length="439" mass="48897">MVIGGTLQQKIVSCIEKFEEFLLQEHPVVASMVVAEKRSDAFGASNIVETVANIMGLKDLNNVARHTPLPELGMDSMMAVEIKQTLEREFDVFLTAQDIRYLNFAKLIDMFGKDTSKDKSGRDENDLTGIKLLVRLIGDDHLNPDVCIDLPTKRNMARSEIFLVPGIEGCGSIFNSLVQLIDAPATCLQHGTYNIGMGCTSINEIADCLLKHILSKKKLCQDFVMVGYSLGSLIAIELVRKLEGMNLHGRVVLIDGAPEQMKAMANQHLPFNTIAELENNVLLGIMDTIQPVLSGKLLLELNKCTNWNQKFDTFITHVPTTYTKLSVDNNKSVCTTIYERLIALQKYDVTQLPKIESPIILLKPTIQSLSFSQEDYGLHKITKGKVEVCYIEGNHITMLDSDKVVAAINGEHIKSVKKLKLDLTENDNLTSVKNIYTRS</sequence>
<dbReference type="EC" id="3.1.2.14" evidence="1"/>
<dbReference type="SUPFAM" id="SSF47336">
    <property type="entry name" value="ACP-like"/>
    <property type="match status" value="1"/>
</dbReference>
<dbReference type="SMART" id="SM00823">
    <property type="entry name" value="PKS_PP"/>
    <property type="match status" value="1"/>
</dbReference>
<dbReference type="InterPro" id="IPR009081">
    <property type="entry name" value="PP-bd_ACP"/>
</dbReference>
<evidence type="ECO:0000256" key="3">
    <source>
        <dbReference type="ARBA" id="ARBA00022553"/>
    </source>
</evidence>
<dbReference type="AlphaFoldDB" id="A0A0J7MTJ2"/>
<evidence type="ECO:0000256" key="2">
    <source>
        <dbReference type="ARBA" id="ARBA00022450"/>
    </source>
</evidence>